<dbReference type="STRING" id="1684307.A0A316UC56"/>
<dbReference type="PANTHER" id="PTHR35560">
    <property type="entry name" value="BLL0132 PROTEIN"/>
    <property type="match status" value="1"/>
</dbReference>
<feature type="transmembrane region" description="Helical" evidence="1">
    <location>
        <begin position="510"/>
        <end position="533"/>
    </location>
</feature>
<proteinExistence type="predicted"/>
<dbReference type="InterPro" id="IPR029058">
    <property type="entry name" value="AB_hydrolase_fold"/>
</dbReference>
<sequence>MANASSSSRSGSSSIARTIVTLLVIAATSSLCLLPLLPSAVTAGDLSVLHSPHARHQPDIPSRILRRADSGAVQTAIAALSQSDPFTAATEADDQLYIKGNSTGSDASAFSYTADTGDESQLPWNSNVFFQTSAATNGSQDGGWQELPETPGFVLNRSLTIYNSDKSGSGVMPFYVTNNVYTPSEIKRAIIVWPGKPRDAWNYANLMRNALTVVATNFAEWGINNDSVLILAPVFMATQDITAGAGRANEFAFGGELWQAGSHTKLPVMNKTLTSYEIMDVFTDMLADKAQFPNMNQIVVAGHSLGGQAAQRYAVLKKSKNYDYNVRFWVGNPGSWAWLTSNFAYSNTSCPVGATTDSPTSWPYGLNGNQTELTSYARKDVIANQAFVIKRYLQRRVAYGLGLLDNGPGTTSCAAQWQGANHLDRGSQFILDFQQNQYTSYGFPANHTVDFIANVSHQDYPMYSSNVSLQRLFYDDYNTRYPDTASTENPGDSNSTDGHRAYATPAHEKIAIALLAGSIAIVVVCYTMMFFSLSPNYDASWEKSIMAAPLGQGSSRLR</sequence>
<protein>
    <submittedName>
        <fullName evidence="2">Uncharacterized protein</fullName>
    </submittedName>
</protein>
<reference evidence="2 3" key="1">
    <citation type="journal article" date="2018" name="Mol. Biol. Evol.">
        <title>Broad Genomic Sampling Reveals a Smut Pathogenic Ancestry of the Fungal Clade Ustilaginomycotina.</title>
        <authorList>
            <person name="Kijpornyongpan T."/>
            <person name="Mondo S.J."/>
            <person name="Barry K."/>
            <person name="Sandor L."/>
            <person name="Lee J."/>
            <person name="Lipzen A."/>
            <person name="Pangilinan J."/>
            <person name="LaButti K."/>
            <person name="Hainaut M."/>
            <person name="Henrissat B."/>
            <person name="Grigoriev I.V."/>
            <person name="Spatafora J.W."/>
            <person name="Aime M.C."/>
        </authorList>
    </citation>
    <scope>NUCLEOTIDE SEQUENCE [LARGE SCALE GENOMIC DNA]</scope>
    <source>
        <strain evidence="2 3">MCA 4718</strain>
    </source>
</reference>
<dbReference type="SUPFAM" id="SSF53474">
    <property type="entry name" value="alpha/beta-Hydrolases"/>
    <property type="match status" value="1"/>
</dbReference>
<evidence type="ECO:0000313" key="2">
    <source>
        <dbReference type="EMBL" id="PWN22041.1"/>
    </source>
</evidence>
<dbReference type="OrthoDB" id="5985073at2759"/>
<evidence type="ECO:0000256" key="1">
    <source>
        <dbReference type="SAM" id="Phobius"/>
    </source>
</evidence>
<dbReference type="Gene3D" id="3.40.50.1820">
    <property type="entry name" value="alpha/beta hydrolase"/>
    <property type="match status" value="1"/>
</dbReference>
<organism evidence="2 3">
    <name type="scientific">Pseudomicrostroma glucosiphilum</name>
    <dbReference type="NCBI Taxonomy" id="1684307"/>
    <lineage>
        <taxon>Eukaryota</taxon>
        <taxon>Fungi</taxon>
        <taxon>Dikarya</taxon>
        <taxon>Basidiomycota</taxon>
        <taxon>Ustilaginomycotina</taxon>
        <taxon>Exobasidiomycetes</taxon>
        <taxon>Microstromatales</taxon>
        <taxon>Microstromatales incertae sedis</taxon>
        <taxon>Pseudomicrostroma</taxon>
    </lineage>
</organism>
<dbReference type="Proteomes" id="UP000245942">
    <property type="component" value="Unassembled WGS sequence"/>
</dbReference>
<gene>
    <name evidence="2" type="ORF">BCV69DRAFT_307240</name>
</gene>
<accession>A0A316UC56</accession>
<evidence type="ECO:0000313" key="3">
    <source>
        <dbReference type="Proteomes" id="UP000245942"/>
    </source>
</evidence>
<keyword evidence="3" id="KW-1185">Reference proteome</keyword>
<name>A0A316UC56_9BASI</name>
<dbReference type="EMBL" id="KZ819324">
    <property type="protein sequence ID" value="PWN22041.1"/>
    <property type="molecule type" value="Genomic_DNA"/>
</dbReference>
<keyword evidence="1" id="KW-1133">Transmembrane helix</keyword>
<dbReference type="GeneID" id="37016426"/>
<dbReference type="PANTHER" id="PTHR35560:SF3">
    <property type="entry name" value="PEPTIDASE S9 PROLYL OLIGOPEPTIDASE CATALYTIC DOMAIN-CONTAINING PROTEIN"/>
    <property type="match status" value="1"/>
</dbReference>
<keyword evidence="1" id="KW-0812">Transmembrane</keyword>
<dbReference type="AlphaFoldDB" id="A0A316UC56"/>
<keyword evidence="1" id="KW-0472">Membrane</keyword>
<dbReference type="RefSeq" id="XP_025349201.1">
    <property type="nucleotide sequence ID" value="XM_025494692.1"/>
</dbReference>